<reference evidence="5" key="1">
    <citation type="submission" date="2022-01" db="EMBL/GenBank/DDBJ databases">
        <title>Neisseria sp. ZJ104.</title>
        <authorList>
            <person name="Yang C."/>
        </authorList>
    </citation>
    <scope>NUCLEOTIDE SEQUENCE</scope>
    <source>
        <strain evidence="5">ZJ104</strain>
    </source>
</reference>
<dbReference type="PANTHER" id="PTHR43656">
    <property type="entry name" value="BINDING OXIDOREDUCTASE, PUTATIVE (AFU_ORTHOLOGUE AFUA_2G08260)-RELATED"/>
    <property type="match status" value="1"/>
</dbReference>
<evidence type="ECO:0000256" key="2">
    <source>
        <dbReference type="ARBA" id="ARBA00023002"/>
    </source>
</evidence>
<dbReference type="EMBL" id="JAKKDL010000004">
    <property type="protein sequence ID" value="MCF7529573.1"/>
    <property type="molecule type" value="Genomic_DNA"/>
</dbReference>
<sequence length="407" mass="44850">MSAVLTPFTLKNGKISKNRILKGAMSEQISRGNNPSDAYVTLYDRWAKGGAGVLVTGNVMVDYRALGSADDVVIEDERDLPMLQRWATAGTQNDTLLLMQINHPGKQSPKDLSPEPVAPSAVPLSGNVGAFFNPPRALSETEILDLIQRFATVAQIAEKAGFLGVQIHGAHGYLISQFLSPHHNQRTDKWGGTLENRMRFLVEVYHAIRQATSKDFIVSVKLNSADFQKGGFDEQDALQVAQKLAELGVDLLEISGGNYESPTMLEGMQASTAQREAYFLAFAEKVRQVCDTPLAVTGGFRSEQAMNDAVNSEMLDFVGIAKPFALVPDLPNQIAEKRYQTVQTKPIRTGVNKIDQTLASVLEMAWYMHQMKRLSQGKNANPNLSAWRLLFSILWEKGTAGLRKERA</sequence>
<dbReference type="SUPFAM" id="SSF51395">
    <property type="entry name" value="FMN-linked oxidoreductases"/>
    <property type="match status" value="1"/>
</dbReference>
<dbReference type="PANTHER" id="PTHR43656:SF2">
    <property type="entry name" value="BINDING OXIDOREDUCTASE, PUTATIVE (AFU_ORTHOLOGUE AFUA_2G08260)-RELATED"/>
    <property type="match status" value="1"/>
</dbReference>
<organism evidence="5 6">
    <name type="scientific">Neisseria lisongii</name>
    <dbReference type="NCBI Taxonomy" id="2912188"/>
    <lineage>
        <taxon>Bacteria</taxon>
        <taxon>Pseudomonadati</taxon>
        <taxon>Pseudomonadota</taxon>
        <taxon>Betaproteobacteria</taxon>
        <taxon>Neisseriales</taxon>
        <taxon>Neisseriaceae</taxon>
        <taxon>Neisseria</taxon>
    </lineage>
</organism>
<dbReference type="AlphaFoldDB" id="A0AAW5AI66"/>
<dbReference type="InterPro" id="IPR051799">
    <property type="entry name" value="NADH_flavin_oxidoreductase"/>
</dbReference>
<dbReference type="InterPro" id="IPR001155">
    <property type="entry name" value="OxRdtase_FMN_N"/>
</dbReference>
<evidence type="ECO:0000313" key="4">
    <source>
        <dbReference type="EMBL" id="MCF7528715.1"/>
    </source>
</evidence>
<dbReference type="CDD" id="cd04733">
    <property type="entry name" value="OYE_like_2_FMN"/>
    <property type="match status" value="1"/>
</dbReference>
<evidence type="ECO:0000313" key="6">
    <source>
        <dbReference type="Proteomes" id="UP001201397"/>
    </source>
</evidence>
<accession>A0AAW5AI66</accession>
<proteinExistence type="predicted"/>
<name>A0AAW5AI66_9NEIS</name>
<dbReference type="EMBL" id="JAKKDL010000001">
    <property type="protein sequence ID" value="MCF7528715.1"/>
    <property type="molecule type" value="Genomic_DNA"/>
</dbReference>
<dbReference type="Pfam" id="PF00724">
    <property type="entry name" value="Oxidored_FMN"/>
    <property type="match status" value="1"/>
</dbReference>
<evidence type="ECO:0000313" key="5">
    <source>
        <dbReference type="EMBL" id="MCF7529573.1"/>
    </source>
</evidence>
<dbReference type="InterPro" id="IPR013785">
    <property type="entry name" value="Aldolase_TIM"/>
</dbReference>
<dbReference type="GO" id="GO:0016491">
    <property type="term" value="F:oxidoreductase activity"/>
    <property type="evidence" value="ECO:0007669"/>
    <property type="project" value="UniProtKB-KW"/>
</dbReference>
<dbReference type="GO" id="GO:0010181">
    <property type="term" value="F:FMN binding"/>
    <property type="evidence" value="ECO:0007669"/>
    <property type="project" value="InterPro"/>
</dbReference>
<gene>
    <name evidence="4" type="ORF">L4H06_00455</name>
    <name evidence="5" type="ORF">L4H06_04965</name>
</gene>
<feature type="domain" description="NADH:flavin oxidoreductase/NADH oxidase N-terminal" evidence="3">
    <location>
        <begin position="6"/>
        <end position="340"/>
    </location>
</feature>
<evidence type="ECO:0000259" key="3">
    <source>
        <dbReference type="Pfam" id="PF00724"/>
    </source>
</evidence>
<dbReference type="RefSeq" id="WP_237092100.1">
    <property type="nucleotide sequence ID" value="NZ_JAKKDL010000001.1"/>
</dbReference>
<keyword evidence="2" id="KW-0560">Oxidoreductase</keyword>
<comment type="caution">
    <text evidence="5">The sequence shown here is derived from an EMBL/GenBank/DDBJ whole genome shotgun (WGS) entry which is preliminary data.</text>
</comment>
<keyword evidence="1" id="KW-0285">Flavoprotein</keyword>
<dbReference type="Proteomes" id="UP001201397">
    <property type="component" value="Unassembled WGS sequence"/>
</dbReference>
<evidence type="ECO:0000256" key="1">
    <source>
        <dbReference type="ARBA" id="ARBA00022630"/>
    </source>
</evidence>
<dbReference type="Gene3D" id="3.20.20.70">
    <property type="entry name" value="Aldolase class I"/>
    <property type="match status" value="1"/>
</dbReference>
<protein>
    <submittedName>
        <fullName evidence="5">NADH:flavin oxidoreductase/NADH oxidase family protein</fullName>
    </submittedName>
</protein>